<accession>A0A449AA59</accession>
<dbReference type="NCBIfam" id="NF045994">
    <property type="entry name" value="MAG4530_fam"/>
    <property type="match status" value="1"/>
</dbReference>
<dbReference type="RefSeq" id="WP_408634013.1">
    <property type="nucleotide sequence ID" value="NZ_LR214970.1"/>
</dbReference>
<dbReference type="EMBL" id="LR214970">
    <property type="protein sequence ID" value="VEU61060.1"/>
    <property type="molecule type" value="Genomic_DNA"/>
</dbReference>
<feature type="transmembrane region" description="Helical" evidence="1">
    <location>
        <begin position="21"/>
        <end position="46"/>
    </location>
</feature>
<feature type="transmembrane region" description="Helical" evidence="1">
    <location>
        <begin position="66"/>
        <end position="88"/>
    </location>
</feature>
<keyword evidence="1" id="KW-0812">Transmembrane</keyword>
<sequence length="190" mass="22456">MILKEKLDALQSSKLIKKTLVYQYLFLIISLLFSIFILMLVILFCISPSKYVSFFFSNVENSKNKISVYEFVIISTILLFWACVFGIVKSISIIMINTYYKFNIFRALKWFNVYLIVRMKYNMFKKINLINRNAMQDIELINYINSKNLILHGSASINFAYNDYWRLSNDYDFASKSLAPQYVKPNEVEI</sequence>
<evidence type="ECO:0000256" key="1">
    <source>
        <dbReference type="SAM" id="Phobius"/>
    </source>
</evidence>
<keyword evidence="1" id="KW-1133">Transmembrane helix</keyword>
<evidence type="ECO:0000313" key="3">
    <source>
        <dbReference type="Proteomes" id="UP000290942"/>
    </source>
</evidence>
<dbReference type="Proteomes" id="UP000290942">
    <property type="component" value="Chromosome"/>
</dbReference>
<keyword evidence="1" id="KW-0472">Membrane</keyword>
<protein>
    <submittedName>
        <fullName evidence="2">Uncharacterized protein</fullName>
    </submittedName>
</protein>
<gene>
    <name evidence="2" type="ORF">NCTC10122_00652</name>
</gene>
<organism evidence="2 3">
    <name type="scientific">Mycoplasmopsis bovigenitalium</name>
    <dbReference type="NCBI Taxonomy" id="2112"/>
    <lineage>
        <taxon>Bacteria</taxon>
        <taxon>Bacillati</taxon>
        <taxon>Mycoplasmatota</taxon>
        <taxon>Mycoplasmoidales</taxon>
        <taxon>Metamycoplasmataceae</taxon>
        <taxon>Mycoplasmopsis</taxon>
    </lineage>
</organism>
<evidence type="ECO:0000313" key="2">
    <source>
        <dbReference type="EMBL" id="VEU61060.1"/>
    </source>
</evidence>
<dbReference type="AlphaFoldDB" id="A0A449AA59"/>
<proteinExistence type="predicted"/>
<name>A0A449AA59_9BACT</name>
<reference evidence="2 3" key="1">
    <citation type="submission" date="2019-01" db="EMBL/GenBank/DDBJ databases">
        <authorList>
            <consortium name="Pathogen Informatics"/>
        </authorList>
    </citation>
    <scope>NUCLEOTIDE SEQUENCE [LARGE SCALE GENOMIC DNA]</scope>
    <source>
        <strain evidence="2 3">NCTC10122</strain>
    </source>
</reference>